<dbReference type="Proteomes" id="UP000662888">
    <property type="component" value="Chromosome"/>
</dbReference>
<evidence type="ECO:0000256" key="5">
    <source>
        <dbReference type="ARBA" id="ARBA00034489"/>
    </source>
</evidence>
<keyword evidence="4" id="KW-0819">tRNA processing</keyword>
<name>A0AA48WKA0_9BURK</name>
<dbReference type="EC" id="2.5.1.25" evidence="1"/>
<evidence type="ECO:0000256" key="4">
    <source>
        <dbReference type="ARBA" id="ARBA00022694"/>
    </source>
</evidence>
<keyword evidence="3" id="KW-0949">S-adenosyl-L-methionine</keyword>
<evidence type="ECO:0000313" key="8">
    <source>
        <dbReference type="Proteomes" id="UP000662888"/>
    </source>
</evidence>
<feature type="domain" description="DTW" evidence="6">
    <location>
        <begin position="49"/>
        <end position="247"/>
    </location>
</feature>
<organism evidence="7 8">
    <name type="scientific">Massilia antarctica</name>
    <dbReference type="NCBI Taxonomy" id="2765360"/>
    <lineage>
        <taxon>Bacteria</taxon>
        <taxon>Pseudomonadati</taxon>
        <taxon>Pseudomonadota</taxon>
        <taxon>Betaproteobacteria</taxon>
        <taxon>Burkholderiales</taxon>
        <taxon>Oxalobacteraceae</taxon>
        <taxon>Telluria group</taxon>
        <taxon>Massilia</taxon>
    </lineage>
</organism>
<dbReference type="EMBL" id="CP065053">
    <property type="protein sequence ID" value="QPI53526.1"/>
    <property type="molecule type" value="Genomic_DNA"/>
</dbReference>
<dbReference type="PANTHER" id="PTHR21392">
    <property type="entry name" value="TRNA-URIDINE AMINOCARBOXYPROPYLTRANSFERASE 2"/>
    <property type="match status" value="1"/>
</dbReference>
<gene>
    <name evidence="7" type="ORF">IV454_31045</name>
</gene>
<proteinExistence type="inferred from homology"/>
<dbReference type="PANTHER" id="PTHR21392:SF0">
    <property type="entry name" value="TRNA-URIDINE AMINOCARBOXYPROPYLTRANSFERASE 2"/>
    <property type="match status" value="1"/>
</dbReference>
<protein>
    <recommendedName>
        <fullName evidence="1">tRNA-uridine aminocarboxypropyltransferase</fullName>
        <ecNumber evidence="1">2.5.1.25</ecNumber>
    </recommendedName>
</protein>
<evidence type="ECO:0000256" key="1">
    <source>
        <dbReference type="ARBA" id="ARBA00012386"/>
    </source>
</evidence>
<dbReference type="InterPro" id="IPR005636">
    <property type="entry name" value="DTW"/>
</dbReference>
<keyword evidence="8" id="KW-1185">Reference proteome</keyword>
<evidence type="ECO:0000256" key="2">
    <source>
        <dbReference type="ARBA" id="ARBA00022679"/>
    </source>
</evidence>
<comment type="similarity">
    <text evidence="5">Belongs to the TDD superfamily. DTWD2 family.</text>
</comment>
<dbReference type="Pfam" id="PF03942">
    <property type="entry name" value="DTW"/>
    <property type="match status" value="1"/>
</dbReference>
<sequence>MLRPEVRTLALDGQSRELVGDPVGEGGRARTAAGPVNGCAQQEQAGPARRKVCAHCARPAAACICRWISPVESAVRLLILQHPMEVSNAKGSARLLHLSVAGSRLVAGEVFDPAQLGDLLAAEGRRAVLLYPDTPDDRSLGMPAPPPLPPELLHSPGQLLLVVLDGTWRKSRKMLYLNPLLHALPRLPLNGMPPSRYRIRKAHAPDQLSTLEATCHALGEIEGDHEKFLPLSRAFDDLIDAFVLHQGRL</sequence>
<accession>A0AA48WKA0</accession>
<reference evidence="7 8" key="1">
    <citation type="submission" date="2020-11" db="EMBL/GenBank/DDBJ databases">
        <authorList>
            <person name="Sun Q."/>
        </authorList>
    </citation>
    <scope>NUCLEOTIDE SEQUENCE [LARGE SCALE GENOMIC DNA]</scope>
    <source>
        <strain evidence="7 8">P8398</strain>
    </source>
</reference>
<keyword evidence="2" id="KW-0808">Transferase</keyword>
<evidence type="ECO:0000256" key="3">
    <source>
        <dbReference type="ARBA" id="ARBA00022691"/>
    </source>
</evidence>
<dbReference type="InterPro" id="IPR039262">
    <property type="entry name" value="DTWD2/TAPT"/>
</dbReference>
<evidence type="ECO:0000313" key="7">
    <source>
        <dbReference type="EMBL" id="QPI53526.1"/>
    </source>
</evidence>
<dbReference type="SMART" id="SM01144">
    <property type="entry name" value="DTW"/>
    <property type="match status" value="1"/>
</dbReference>
<evidence type="ECO:0000259" key="6">
    <source>
        <dbReference type="SMART" id="SM01144"/>
    </source>
</evidence>